<comment type="subcellular location">
    <subcellularLocation>
        <location evidence="1">Nucleus</location>
    </subcellularLocation>
</comment>
<name>A0A7J5ZL58_AMEME</name>
<evidence type="ECO:0000256" key="4">
    <source>
        <dbReference type="ARBA" id="ARBA00023125"/>
    </source>
</evidence>
<dbReference type="SMART" id="SM00415">
    <property type="entry name" value="HSF"/>
    <property type="match status" value="1"/>
</dbReference>
<feature type="domain" description="HSF-type DNA-binding" evidence="8">
    <location>
        <begin position="13"/>
        <end position="127"/>
    </location>
</feature>
<evidence type="ECO:0000256" key="7">
    <source>
        <dbReference type="RuleBase" id="RU004020"/>
    </source>
</evidence>
<accession>A0A7J5ZL58</accession>
<reference evidence="9 10" key="1">
    <citation type="submission" date="2020-02" db="EMBL/GenBank/DDBJ databases">
        <title>A chromosome-scale genome assembly of the black bullhead catfish (Ameiurus melas).</title>
        <authorList>
            <person name="Wen M."/>
            <person name="Zham M."/>
            <person name="Cabau C."/>
            <person name="Klopp C."/>
            <person name="Donnadieu C."/>
            <person name="Roques C."/>
            <person name="Bouchez O."/>
            <person name="Lampietro C."/>
            <person name="Jouanno E."/>
            <person name="Herpin A."/>
            <person name="Louis A."/>
            <person name="Berthelot C."/>
            <person name="Parey E."/>
            <person name="Roest-Crollius H."/>
            <person name="Braasch I."/>
            <person name="Postlethwait J."/>
            <person name="Robinson-Rechavi M."/>
            <person name="Echchiki A."/>
            <person name="Begum T."/>
            <person name="Montfort J."/>
            <person name="Schartl M."/>
            <person name="Bobe J."/>
            <person name="Guiguen Y."/>
        </authorList>
    </citation>
    <scope>NUCLEOTIDE SEQUENCE [LARGE SCALE GENOMIC DNA]</scope>
    <source>
        <strain evidence="9">M_S1</strain>
        <tissue evidence="9">Blood</tissue>
    </source>
</reference>
<protein>
    <recommendedName>
        <fullName evidence="8">HSF-type DNA-binding domain-containing protein</fullName>
    </recommendedName>
</protein>
<sequence length="292" mass="33499">MEVSDPTSVTLINPTYFPGKLWHLVNDPQIHSIWWDASGEGILVHQQSFEAEVLSSQSRRVTENFRTMDFHSFVRQLNLYGFRKERSGRDISEKQTNISPINAQLHRFYNPSFKRDKPELLLNIQRRTPVNKAKLAGIKVTSRVPKPFHHEMLNSTQESSSLMKTVYQRCSPDVLDSTLPSFQEPSASYSPSGYYPDYSVGYAHLIDQDPFWNAADVPESRTSDPEKEEEELDAILNLASEMQDYSVGYAHLIDQDPFWNAADVPESRTSDPEKEEEELDAILNLVSEMQVR</sequence>
<dbReference type="GO" id="GO:0005634">
    <property type="term" value="C:nucleus"/>
    <property type="evidence" value="ECO:0007669"/>
    <property type="project" value="UniProtKB-SubCell"/>
</dbReference>
<dbReference type="SUPFAM" id="SSF46785">
    <property type="entry name" value="Winged helix' DNA-binding domain"/>
    <property type="match status" value="1"/>
</dbReference>
<dbReference type="GO" id="GO:0003700">
    <property type="term" value="F:DNA-binding transcription factor activity"/>
    <property type="evidence" value="ECO:0007669"/>
    <property type="project" value="InterPro"/>
</dbReference>
<evidence type="ECO:0000313" key="9">
    <source>
        <dbReference type="EMBL" id="KAF4070277.1"/>
    </source>
</evidence>
<keyword evidence="6" id="KW-0539">Nucleus</keyword>
<dbReference type="Gene3D" id="1.10.10.10">
    <property type="entry name" value="Winged helix-like DNA-binding domain superfamily/Winged helix DNA-binding domain"/>
    <property type="match status" value="1"/>
</dbReference>
<dbReference type="InterPro" id="IPR000232">
    <property type="entry name" value="HSF_DNA-bd"/>
</dbReference>
<evidence type="ECO:0000256" key="6">
    <source>
        <dbReference type="ARBA" id="ARBA00023242"/>
    </source>
</evidence>
<keyword evidence="5" id="KW-0804">Transcription</keyword>
<keyword evidence="3" id="KW-0805">Transcription regulation</keyword>
<gene>
    <name evidence="9" type="ORF">AMELA_G00293320</name>
</gene>
<keyword evidence="10" id="KW-1185">Reference proteome</keyword>
<dbReference type="PANTHER" id="PTHR10015">
    <property type="entry name" value="HEAT SHOCK TRANSCRIPTION FACTOR"/>
    <property type="match status" value="1"/>
</dbReference>
<proteinExistence type="inferred from homology"/>
<evidence type="ECO:0000256" key="1">
    <source>
        <dbReference type="ARBA" id="ARBA00004123"/>
    </source>
</evidence>
<keyword evidence="4" id="KW-0238">DNA-binding</keyword>
<dbReference type="Proteomes" id="UP000593565">
    <property type="component" value="Unassembled WGS sequence"/>
</dbReference>
<evidence type="ECO:0000256" key="3">
    <source>
        <dbReference type="ARBA" id="ARBA00023015"/>
    </source>
</evidence>
<evidence type="ECO:0000256" key="5">
    <source>
        <dbReference type="ARBA" id="ARBA00023163"/>
    </source>
</evidence>
<evidence type="ECO:0000256" key="2">
    <source>
        <dbReference type="ARBA" id="ARBA00006403"/>
    </source>
</evidence>
<organism evidence="9 10">
    <name type="scientific">Ameiurus melas</name>
    <name type="common">Black bullhead</name>
    <name type="synonym">Silurus melas</name>
    <dbReference type="NCBI Taxonomy" id="219545"/>
    <lineage>
        <taxon>Eukaryota</taxon>
        <taxon>Metazoa</taxon>
        <taxon>Chordata</taxon>
        <taxon>Craniata</taxon>
        <taxon>Vertebrata</taxon>
        <taxon>Euteleostomi</taxon>
        <taxon>Actinopterygii</taxon>
        <taxon>Neopterygii</taxon>
        <taxon>Teleostei</taxon>
        <taxon>Ostariophysi</taxon>
        <taxon>Siluriformes</taxon>
        <taxon>Ictaluridae</taxon>
        <taxon>Ameiurus</taxon>
    </lineage>
</organism>
<dbReference type="AlphaFoldDB" id="A0A7J5ZL58"/>
<dbReference type="EMBL" id="JAAGNN010000030">
    <property type="protein sequence ID" value="KAF4070277.1"/>
    <property type="molecule type" value="Genomic_DNA"/>
</dbReference>
<comment type="similarity">
    <text evidence="2 7">Belongs to the HSF family.</text>
</comment>
<dbReference type="PANTHER" id="PTHR10015:SF278">
    <property type="entry name" value="HEAT SHOCK FACTOR PROTEIN 5"/>
    <property type="match status" value="1"/>
</dbReference>
<dbReference type="GO" id="GO:0043565">
    <property type="term" value="F:sequence-specific DNA binding"/>
    <property type="evidence" value="ECO:0007669"/>
    <property type="project" value="InterPro"/>
</dbReference>
<evidence type="ECO:0000313" key="10">
    <source>
        <dbReference type="Proteomes" id="UP000593565"/>
    </source>
</evidence>
<comment type="caution">
    <text evidence="9">The sequence shown here is derived from an EMBL/GenBank/DDBJ whole genome shotgun (WGS) entry which is preliminary data.</text>
</comment>
<dbReference type="InterPro" id="IPR036388">
    <property type="entry name" value="WH-like_DNA-bd_sf"/>
</dbReference>
<dbReference type="InterPro" id="IPR036390">
    <property type="entry name" value="WH_DNA-bd_sf"/>
</dbReference>
<dbReference type="Pfam" id="PF00447">
    <property type="entry name" value="HSF_DNA-bind"/>
    <property type="match status" value="1"/>
</dbReference>
<dbReference type="FunFam" id="1.10.10.10:FF:000349">
    <property type="entry name" value="Heat shock transcription factor, Y-linked"/>
    <property type="match status" value="1"/>
</dbReference>
<evidence type="ECO:0000259" key="8">
    <source>
        <dbReference type="SMART" id="SM00415"/>
    </source>
</evidence>